<feature type="compositionally biased region" description="Pro residues" evidence="8">
    <location>
        <begin position="162"/>
        <end position="177"/>
    </location>
</feature>
<organism evidence="10 11">
    <name type="scientific">Natronospira proteinivora</name>
    <dbReference type="NCBI Taxonomy" id="1807133"/>
    <lineage>
        <taxon>Bacteria</taxon>
        <taxon>Pseudomonadati</taxon>
        <taxon>Pseudomonadota</taxon>
        <taxon>Gammaproteobacteria</taxon>
        <taxon>Natronospirales</taxon>
        <taxon>Natronospiraceae</taxon>
        <taxon>Natronospira</taxon>
    </lineage>
</organism>
<dbReference type="InterPro" id="IPR014729">
    <property type="entry name" value="Rossmann-like_a/b/a_fold"/>
</dbReference>
<dbReference type="GO" id="GO:0003904">
    <property type="term" value="F:deoxyribodipyrimidine photo-lyase activity"/>
    <property type="evidence" value="ECO:0007669"/>
    <property type="project" value="UniProtKB-EC"/>
</dbReference>
<dbReference type="PROSITE" id="PS51645">
    <property type="entry name" value="PHR_CRY_ALPHA_BETA"/>
    <property type="match status" value="1"/>
</dbReference>
<comment type="similarity">
    <text evidence="7">Belongs to the DNA photolyase family.</text>
</comment>
<dbReference type="InterPro" id="IPR002081">
    <property type="entry name" value="Cryptochrome/DNA_photolyase_1"/>
</dbReference>
<evidence type="ECO:0000256" key="2">
    <source>
        <dbReference type="ARBA" id="ARBA00001974"/>
    </source>
</evidence>
<sequence length="480" mass="54968">MKTVILWFRRDLRLADNPALRAAVEEAERVIPVYLHAPEEEAQWAPGGASCWWLHASLQALSQDLAAKQSRLIIRRGQSSLSLLRELIDETGAEGVYWNRLYEPLIVERDRSVKAALREQGVNAKSFRAHLLREPWEMRTGKGEPYRVFTPFWRTLAKQGDPPQPLRQPPTLRPPGQWPSRQTVAELGLLLRPRWDRKLHDLWQPGEAGAALALDHFLDGAMAVYKDGRDLPAESDTARLSPHLHFGEISPHQAWHRARARMAGQARLSEGGEAWLRQLAWREFAHHVLFEFPHSSDEPLYERWAGFPWREGYQPLLRAWQRGETGFPIVDAGMRELWATGYMHNRVRMIAASLLVKNIRAPWQEGARWFWDTLVDADLANNSMGWQWSAGSGADAAPYFRIFNPWTQSKRFDPQGRYIRRWVPELAELPDRDIHTPQASAPAILAAAGIQLGRDYPEPIIDYKTSREEALAAARAIRQS</sequence>
<dbReference type="PROSITE" id="PS00394">
    <property type="entry name" value="DNA_PHOTOLYASES_1_1"/>
    <property type="match status" value="1"/>
</dbReference>
<proteinExistence type="inferred from homology"/>
<dbReference type="EC" id="4.1.99.3" evidence="10"/>
<dbReference type="RefSeq" id="WP_253449197.1">
    <property type="nucleotide sequence ID" value="NZ_JALJYF010000002.1"/>
</dbReference>
<dbReference type="Pfam" id="PF00875">
    <property type="entry name" value="DNA_photolyase"/>
    <property type="match status" value="1"/>
</dbReference>
<dbReference type="SUPFAM" id="SSF52425">
    <property type="entry name" value="Cryptochrome/photolyase, N-terminal domain"/>
    <property type="match status" value="1"/>
</dbReference>
<keyword evidence="10" id="KW-0456">Lyase</keyword>
<keyword evidence="4 7" id="KW-0285">Flavoprotein</keyword>
<dbReference type="InterPro" id="IPR006050">
    <property type="entry name" value="DNA_photolyase_N"/>
</dbReference>
<keyword evidence="5 7" id="KW-0274">FAD</keyword>
<comment type="cofactor">
    <cofactor evidence="2">
        <name>FAD</name>
        <dbReference type="ChEBI" id="CHEBI:57692"/>
    </cofactor>
</comment>
<dbReference type="EMBL" id="JALJYF010000002">
    <property type="protein sequence ID" value="MCP1727984.1"/>
    <property type="molecule type" value="Genomic_DNA"/>
</dbReference>
<protein>
    <submittedName>
        <fullName evidence="10">Deoxyribodipyrimidine photo-lyase</fullName>
        <ecNumber evidence="10">4.1.99.3</ecNumber>
    </submittedName>
</protein>
<dbReference type="InterPro" id="IPR005101">
    <property type="entry name" value="Cryptochr/Photolyase_FAD-bd"/>
</dbReference>
<dbReference type="Gene3D" id="1.10.579.10">
    <property type="entry name" value="DNA Cyclobutane Dipyrimidine Photolyase, subunit A, domain 3"/>
    <property type="match status" value="1"/>
</dbReference>
<comment type="cofactor">
    <cofactor evidence="1">
        <name>(6R)-5,10-methylene-5,6,7,8-tetrahydrofolate</name>
        <dbReference type="ChEBI" id="CHEBI:15636"/>
    </cofactor>
</comment>
<dbReference type="SUPFAM" id="SSF48173">
    <property type="entry name" value="Cryptochrome/photolyase FAD-binding domain"/>
    <property type="match status" value="1"/>
</dbReference>
<name>A0ABT1G9I8_9GAMM</name>
<evidence type="ECO:0000259" key="9">
    <source>
        <dbReference type="PROSITE" id="PS51645"/>
    </source>
</evidence>
<gene>
    <name evidence="10" type="ORF">J2T60_001984</name>
</gene>
<feature type="domain" description="Photolyase/cryptochrome alpha/beta" evidence="9">
    <location>
        <begin position="2"/>
        <end position="132"/>
    </location>
</feature>
<dbReference type="PANTHER" id="PTHR11455">
    <property type="entry name" value="CRYPTOCHROME"/>
    <property type="match status" value="1"/>
</dbReference>
<dbReference type="Proteomes" id="UP001523550">
    <property type="component" value="Unassembled WGS sequence"/>
</dbReference>
<dbReference type="InterPro" id="IPR036155">
    <property type="entry name" value="Crypto/Photolyase_N_sf"/>
</dbReference>
<comment type="similarity">
    <text evidence="3">Belongs to the DNA photolyase class-1 family.</text>
</comment>
<feature type="region of interest" description="Disordered" evidence="8">
    <location>
        <begin position="159"/>
        <end position="178"/>
    </location>
</feature>
<keyword evidence="11" id="KW-1185">Reference proteome</keyword>
<evidence type="ECO:0000256" key="6">
    <source>
        <dbReference type="ARBA" id="ARBA00022991"/>
    </source>
</evidence>
<dbReference type="PANTHER" id="PTHR11455:SF9">
    <property type="entry name" value="CRYPTOCHROME CIRCADIAN CLOCK 5 ISOFORM X1"/>
    <property type="match status" value="1"/>
</dbReference>
<evidence type="ECO:0000256" key="5">
    <source>
        <dbReference type="ARBA" id="ARBA00022827"/>
    </source>
</evidence>
<dbReference type="Gene3D" id="3.40.50.620">
    <property type="entry name" value="HUPs"/>
    <property type="match status" value="1"/>
</dbReference>
<dbReference type="InterPro" id="IPR036134">
    <property type="entry name" value="Crypto/Photolyase_FAD-like_sf"/>
</dbReference>
<evidence type="ECO:0000313" key="11">
    <source>
        <dbReference type="Proteomes" id="UP001523550"/>
    </source>
</evidence>
<comment type="caution">
    <text evidence="10">The sequence shown here is derived from an EMBL/GenBank/DDBJ whole genome shotgun (WGS) entry which is preliminary data.</text>
</comment>
<dbReference type="Gene3D" id="1.25.40.80">
    <property type="match status" value="1"/>
</dbReference>
<evidence type="ECO:0000313" key="10">
    <source>
        <dbReference type="EMBL" id="MCP1727984.1"/>
    </source>
</evidence>
<evidence type="ECO:0000256" key="7">
    <source>
        <dbReference type="RuleBase" id="RU004182"/>
    </source>
</evidence>
<dbReference type="InterPro" id="IPR018394">
    <property type="entry name" value="DNA_photolyase_1_CS_C"/>
</dbReference>
<accession>A0ABT1G9I8</accession>
<evidence type="ECO:0000256" key="8">
    <source>
        <dbReference type="SAM" id="MobiDB-lite"/>
    </source>
</evidence>
<reference evidence="10 11" key="1">
    <citation type="submission" date="2022-03" db="EMBL/GenBank/DDBJ databases">
        <title>Genomic Encyclopedia of Type Strains, Phase III (KMG-III): the genomes of soil and plant-associated and newly described type strains.</title>
        <authorList>
            <person name="Whitman W."/>
        </authorList>
    </citation>
    <scope>NUCLEOTIDE SEQUENCE [LARGE SCALE GENOMIC DNA]</scope>
    <source>
        <strain evidence="10 11">BSker1</strain>
    </source>
</reference>
<keyword evidence="6 7" id="KW-0157">Chromophore</keyword>
<evidence type="ECO:0000256" key="4">
    <source>
        <dbReference type="ARBA" id="ARBA00022630"/>
    </source>
</evidence>
<dbReference type="Pfam" id="PF03441">
    <property type="entry name" value="FAD_binding_7"/>
    <property type="match status" value="1"/>
</dbReference>
<dbReference type="PRINTS" id="PR00147">
    <property type="entry name" value="DNAPHOTLYASE"/>
</dbReference>
<evidence type="ECO:0000256" key="3">
    <source>
        <dbReference type="ARBA" id="ARBA00005862"/>
    </source>
</evidence>
<evidence type="ECO:0000256" key="1">
    <source>
        <dbReference type="ARBA" id="ARBA00001932"/>
    </source>
</evidence>